<comment type="pathway">
    <text evidence="2 17">tRNA modification; tRNA-queuosine biosynthesis.</text>
</comment>
<keyword evidence="8 17" id="KW-0479">Metal-binding</keyword>
<dbReference type="SUPFAM" id="SSF52402">
    <property type="entry name" value="Adenine nucleotide alpha hydrolases-like"/>
    <property type="match status" value="1"/>
</dbReference>
<name>A0A369LF10_9ACTN</name>
<evidence type="ECO:0000256" key="17">
    <source>
        <dbReference type="HAMAP-Rule" id="MF_02089"/>
    </source>
</evidence>
<evidence type="ECO:0000256" key="13">
    <source>
        <dbReference type="ARBA" id="ARBA00023157"/>
    </source>
</evidence>
<comment type="caution">
    <text evidence="19">The sequence shown here is derived from an EMBL/GenBank/DDBJ whole genome shotgun (WGS) entry which is preliminary data.</text>
</comment>
<keyword evidence="14 17" id="KW-0676">Redox-active center</keyword>
<comment type="similarity">
    <text evidence="3 17">Belongs to the QueH family.</text>
</comment>
<feature type="binding site" evidence="17">
    <location>
        <position position="91"/>
    </location>
    <ligand>
        <name>[4Fe-4S] cluster</name>
        <dbReference type="ChEBI" id="CHEBI:49883"/>
    </ligand>
</feature>
<protein>
    <recommendedName>
        <fullName evidence="5 17">Epoxyqueuosine reductase QueH</fullName>
        <ecNumber evidence="4 17">1.17.99.6</ecNumber>
    </recommendedName>
    <alternativeName>
        <fullName evidence="15 17">Queuosine biosynthesis protein QueH</fullName>
    </alternativeName>
</protein>
<evidence type="ECO:0000256" key="1">
    <source>
        <dbReference type="ARBA" id="ARBA00002268"/>
    </source>
</evidence>
<evidence type="ECO:0000256" key="2">
    <source>
        <dbReference type="ARBA" id="ARBA00004691"/>
    </source>
</evidence>
<keyword evidence="6 17" id="KW-0004">4Fe-4S</keyword>
<dbReference type="GO" id="GO:0051539">
    <property type="term" value="F:4 iron, 4 sulfur cluster binding"/>
    <property type="evidence" value="ECO:0007669"/>
    <property type="project" value="UniProtKB-UniRule"/>
</dbReference>
<dbReference type="PANTHER" id="PTHR36701">
    <property type="entry name" value="EPOXYQUEUOSINE REDUCTASE QUEH"/>
    <property type="match status" value="1"/>
</dbReference>
<keyword evidence="11 17" id="KW-0408">Iron</keyword>
<evidence type="ECO:0000256" key="11">
    <source>
        <dbReference type="ARBA" id="ARBA00023004"/>
    </source>
</evidence>
<proteinExistence type="inferred from homology"/>
<dbReference type="PANTHER" id="PTHR36701:SF1">
    <property type="entry name" value="EPOXYQUEUOSINE REDUCTASE QUEH"/>
    <property type="match status" value="1"/>
</dbReference>
<reference evidence="19 20" key="1">
    <citation type="journal article" date="2018" name="Elife">
        <title>Discovery and characterization of a prevalent human gut bacterial enzyme sufficient for the inactivation of a family of plant toxins.</title>
        <authorList>
            <person name="Koppel N."/>
            <person name="Bisanz J.E."/>
            <person name="Pandelia M.E."/>
            <person name="Turnbaugh P.J."/>
            <person name="Balskus E.P."/>
        </authorList>
    </citation>
    <scope>NUCLEOTIDE SEQUENCE [LARGE SCALE GENOMIC DNA]</scope>
    <source>
        <strain evidence="19 20">OB21 GAM31</strain>
    </source>
</reference>
<evidence type="ECO:0000313" key="19">
    <source>
        <dbReference type="EMBL" id="RDB58233.1"/>
    </source>
</evidence>
<feature type="region of interest" description="Disordered" evidence="18">
    <location>
        <begin position="192"/>
        <end position="221"/>
    </location>
</feature>
<evidence type="ECO:0000256" key="7">
    <source>
        <dbReference type="ARBA" id="ARBA00022694"/>
    </source>
</evidence>
<gene>
    <name evidence="17" type="primary">queH</name>
    <name evidence="19" type="ORF">C1881_06510</name>
</gene>
<evidence type="ECO:0000256" key="4">
    <source>
        <dbReference type="ARBA" id="ARBA00012622"/>
    </source>
</evidence>
<dbReference type="Pfam" id="PF02677">
    <property type="entry name" value="QueH"/>
    <property type="match status" value="1"/>
</dbReference>
<dbReference type="GO" id="GO:0046872">
    <property type="term" value="F:metal ion binding"/>
    <property type="evidence" value="ECO:0007669"/>
    <property type="project" value="UniProtKB-KW"/>
</dbReference>
<feature type="disulfide bond" description="Redox-active" evidence="17">
    <location>
        <begin position="168"/>
        <end position="170"/>
    </location>
</feature>
<accession>A0A369LF10</accession>
<evidence type="ECO:0000256" key="16">
    <source>
        <dbReference type="ARBA" id="ARBA00047415"/>
    </source>
</evidence>
<feature type="binding site" evidence="17">
    <location>
        <position position="9"/>
    </location>
    <ligand>
        <name>[4Fe-4S] cluster</name>
        <dbReference type="ChEBI" id="CHEBI:49883"/>
    </ligand>
</feature>
<keyword evidence="9 17" id="KW-0671">Queuosine biosynthesis</keyword>
<keyword evidence="10 17" id="KW-0560">Oxidoreductase</keyword>
<sequence>MKLLLHACCCPCTLEPLRLLLEEGHDIAIAYMNSNIHPAEEYEHRRAVLLDFAREQGLEVIEGVYDPQAWSRAAGVFGTDPDQRPDRCRACYRLRLEEACAYAAVNGFEGVATTLTVSPYQYTETIREELERACEPYGLAAVFRDYREQYPEATRRSKAMGMYRQNYCGCVFSKIEAAEEREARKAERAAAKAAKEAAEAPARAAAEAARQKKRAEKQAYANKRAAQRAALKAYKQAHHDDAACCEKGNEAE</sequence>
<evidence type="ECO:0000256" key="12">
    <source>
        <dbReference type="ARBA" id="ARBA00023014"/>
    </source>
</evidence>
<dbReference type="EC" id="1.17.99.6" evidence="4 17"/>
<evidence type="ECO:0000256" key="14">
    <source>
        <dbReference type="ARBA" id="ARBA00023284"/>
    </source>
</evidence>
<evidence type="ECO:0000313" key="20">
    <source>
        <dbReference type="Proteomes" id="UP000253975"/>
    </source>
</evidence>
<evidence type="ECO:0000256" key="8">
    <source>
        <dbReference type="ARBA" id="ARBA00022723"/>
    </source>
</evidence>
<organism evidence="19 20">
    <name type="scientific">Slackia isoflavoniconvertens</name>
    <dbReference type="NCBI Taxonomy" id="572010"/>
    <lineage>
        <taxon>Bacteria</taxon>
        <taxon>Bacillati</taxon>
        <taxon>Actinomycetota</taxon>
        <taxon>Coriobacteriia</taxon>
        <taxon>Eggerthellales</taxon>
        <taxon>Eggerthellaceae</taxon>
        <taxon>Slackia</taxon>
    </lineage>
</organism>
<evidence type="ECO:0000256" key="15">
    <source>
        <dbReference type="ARBA" id="ARBA00031446"/>
    </source>
</evidence>
<evidence type="ECO:0000256" key="10">
    <source>
        <dbReference type="ARBA" id="ARBA00023002"/>
    </source>
</evidence>
<comment type="catalytic activity">
    <reaction evidence="16 17">
        <text>epoxyqueuosine(34) in tRNA + AH2 = queuosine(34) in tRNA + A + H2O</text>
        <dbReference type="Rhea" id="RHEA:32159"/>
        <dbReference type="Rhea" id="RHEA-COMP:18571"/>
        <dbReference type="Rhea" id="RHEA-COMP:18582"/>
        <dbReference type="ChEBI" id="CHEBI:13193"/>
        <dbReference type="ChEBI" id="CHEBI:15377"/>
        <dbReference type="ChEBI" id="CHEBI:17499"/>
        <dbReference type="ChEBI" id="CHEBI:194431"/>
        <dbReference type="ChEBI" id="CHEBI:194443"/>
        <dbReference type="EC" id="1.17.99.6"/>
    </reaction>
</comment>
<evidence type="ECO:0000256" key="5">
    <source>
        <dbReference type="ARBA" id="ARBA00016895"/>
    </source>
</evidence>
<comment type="function">
    <text evidence="1 17">Catalyzes the conversion of epoxyqueuosine (oQ) to queuosine (Q), which is a hypermodified base found in the wobble positions of tRNA(Asp), tRNA(Asn), tRNA(His) and tRNA(Tyr).</text>
</comment>
<keyword evidence="7 17" id="KW-0819">tRNA processing</keyword>
<keyword evidence="12 17" id="KW-0411">Iron-sulfur</keyword>
<dbReference type="InterPro" id="IPR003828">
    <property type="entry name" value="QueH"/>
</dbReference>
<evidence type="ECO:0000256" key="9">
    <source>
        <dbReference type="ARBA" id="ARBA00022785"/>
    </source>
</evidence>
<keyword evidence="13 17" id="KW-1015">Disulfide bond</keyword>
<dbReference type="EMBL" id="PPTO01000009">
    <property type="protein sequence ID" value="RDB58233.1"/>
    <property type="molecule type" value="Genomic_DNA"/>
</dbReference>
<evidence type="ECO:0000256" key="6">
    <source>
        <dbReference type="ARBA" id="ARBA00022485"/>
    </source>
</evidence>
<evidence type="ECO:0000256" key="3">
    <source>
        <dbReference type="ARBA" id="ARBA00008207"/>
    </source>
</evidence>
<feature type="binding site" evidence="17">
    <location>
        <position position="8"/>
    </location>
    <ligand>
        <name>[4Fe-4S] cluster</name>
        <dbReference type="ChEBI" id="CHEBI:49883"/>
    </ligand>
</feature>
<feature type="binding site" evidence="17">
    <location>
        <position position="88"/>
    </location>
    <ligand>
        <name>[4Fe-4S] cluster</name>
        <dbReference type="ChEBI" id="CHEBI:49883"/>
    </ligand>
</feature>
<evidence type="ECO:0000256" key="18">
    <source>
        <dbReference type="SAM" id="MobiDB-lite"/>
    </source>
</evidence>
<dbReference type="GO" id="GO:0008616">
    <property type="term" value="P:tRNA queuosine(34) biosynthetic process"/>
    <property type="evidence" value="ECO:0007669"/>
    <property type="project" value="UniProtKB-UniRule"/>
</dbReference>
<dbReference type="AlphaFoldDB" id="A0A369LF10"/>
<dbReference type="HAMAP" id="MF_02089">
    <property type="entry name" value="QueH"/>
    <property type="match status" value="1"/>
</dbReference>
<dbReference type="RefSeq" id="WP_114615742.1">
    <property type="nucleotide sequence ID" value="NZ_PPTO01000009.1"/>
</dbReference>
<feature type="compositionally biased region" description="Low complexity" evidence="18">
    <location>
        <begin position="199"/>
        <end position="208"/>
    </location>
</feature>
<dbReference type="UniPathway" id="UPA00392"/>
<dbReference type="Proteomes" id="UP000253975">
    <property type="component" value="Unassembled WGS sequence"/>
</dbReference>
<dbReference type="GO" id="GO:0052693">
    <property type="term" value="F:epoxyqueuosine reductase activity"/>
    <property type="evidence" value="ECO:0007669"/>
    <property type="project" value="UniProtKB-UniRule"/>
</dbReference>